<dbReference type="EMBL" id="BK029940">
    <property type="protein sequence ID" value="DAD55947.1"/>
    <property type="molecule type" value="Genomic_DNA"/>
</dbReference>
<organism evidence="1">
    <name type="scientific">Bacteriophage sp</name>
    <dbReference type="NCBI Taxonomy" id="38018"/>
    <lineage>
        <taxon>Viruses</taxon>
    </lineage>
</organism>
<reference evidence="1" key="1">
    <citation type="journal article" date="2021" name="Proc. Natl. Acad. Sci. U.S.A.">
        <title>A Catalog of Tens of Thousands of Viruses from Human Metagenomes Reveals Hidden Associations with Chronic Diseases.</title>
        <authorList>
            <person name="Tisza M.J."/>
            <person name="Buck C.B."/>
        </authorList>
    </citation>
    <scope>NUCLEOTIDE SEQUENCE</scope>
    <source>
        <strain evidence="1">CtOZu12</strain>
    </source>
</reference>
<evidence type="ECO:0000313" key="1">
    <source>
        <dbReference type="EMBL" id="DAD55947.1"/>
    </source>
</evidence>
<protein>
    <submittedName>
        <fullName evidence="1">Uncharacterized protein</fullName>
    </submittedName>
</protein>
<name>A0A8D9UHQ8_9VIRU</name>
<proteinExistence type="predicted"/>
<sequence length="33" mass="3776">MDSNQLPLPMWLLSLRSYLSVYSTSVIENAPLH</sequence>
<accession>A0A8D9UHQ8</accession>